<dbReference type="PANTHER" id="PTHR46239:SF1">
    <property type="entry name" value="DNA REPAIR PROTEIN RAD51 HOMOLOG 3"/>
    <property type="match status" value="1"/>
</dbReference>
<dbReference type="EMBL" id="KZ819636">
    <property type="protein sequence ID" value="PWN89891.1"/>
    <property type="molecule type" value="Genomic_DNA"/>
</dbReference>
<evidence type="ECO:0000256" key="1">
    <source>
        <dbReference type="ARBA" id="ARBA00004123"/>
    </source>
</evidence>
<dbReference type="InParanoid" id="A0A316YL18"/>
<evidence type="ECO:0000256" key="4">
    <source>
        <dbReference type="ARBA" id="ARBA00022840"/>
    </source>
</evidence>
<comment type="subcellular location">
    <subcellularLocation>
        <location evidence="1">Nucleus</location>
    </subcellularLocation>
</comment>
<dbReference type="GO" id="GO:0008821">
    <property type="term" value="F:crossover junction DNA endonuclease activity"/>
    <property type="evidence" value="ECO:0007669"/>
    <property type="project" value="TreeGrafter"/>
</dbReference>
<keyword evidence="3" id="KW-0227">DNA damage</keyword>
<name>A0A316YL18_9BASI</name>
<dbReference type="GO" id="GO:0033063">
    <property type="term" value="C:Rad51B-Rad51C-Rad51D-XRCC2 complex"/>
    <property type="evidence" value="ECO:0007669"/>
    <property type="project" value="TreeGrafter"/>
</dbReference>
<keyword evidence="6" id="KW-0539">Nucleus</keyword>
<protein>
    <recommendedName>
        <fullName evidence="10">P-loop containing nucleoside triphosphate hydrolase protein</fullName>
    </recommendedName>
</protein>
<evidence type="ECO:0000313" key="9">
    <source>
        <dbReference type="Proteomes" id="UP000245768"/>
    </source>
</evidence>
<keyword evidence="4" id="KW-0067">ATP-binding</keyword>
<dbReference type="RefSeq" id="XP_025377089.1">
    <property type="nucleotide sequence ID" value="XM_025524949.1"/>
</dbReference>
<evidence type="ECO:0000256" key="3">
    <source>
        <dbReference type="ARBA" id="ARBA00022763"/>
    </source>
</evidence>
<dbReference type="PANTHER" id="PTHR46239">
    <property type="entry name" value="DNA REPAIR PROTEIN RAD51 HOMOLOG 3 RAD51C"/>
    <property type="match status" value="1"/>
</dbReference>
<dbReference type="Gene3D" id="3.40.50.300">
    <property type="entry name" value="P-loop containing nucleotide triphosphate hydrolases"/>
    <property type="match status" value="1"/>
</dbReference>
<proteinExistence type="predicted"/>
<dbReference type="STRING" id="215250.A0A316YL18"/>
<dbReference type="OrthoDB" id="5957327at2759"/>
<dbReference type="GO" id="GO:0033065">
    <property type="term" value="C:Rad51C-XRCC3 complex"/>
    <property type="evidence" value="ECO:0007669"/>
    <property type="project" value="TreeGrafter"/>
</dbReference>
<gene>
    <name evidence="8" type="ORF">FA10DRAFT_301192</name>
</gene>
<accession>A0A316YL18</accession>
<dbReference type="AlphaFoldDB" id="A0A316YL18"/>
<dbReference type="SUPFAM" id="SSF52540">
    <property type="entry name" value="P-loop containing nucleoside triphosphate hydrolases"/>
    <property type="match status" value="1"/>
</dbReference>
<feature type="compositionally biased region" description="Polar residues" evidence="7">
    <location>
        <begin position="1"/>
        <end position="16"/>
    </location>
</feature>
<dbReference type="Proteomes" id="UP000245768">
    <property type="component" value="Unassembled WGS sequence"/>
</dbReference>
<dbReference type="GO" id="GO:0000400">
    <property type="term" value="F:four-way junction DNA binding"/>
    <property type="evidence" value="ECO:0007669"/>
    <property type="project" value="TreeGrafter"/>
</dbReference>
<keyword evidence="5" id="KW-0234">DNA repair</keyword>
<feature type="compositionally biased region" description="Basic and acidic residues" evidence="7">
    <location>
        <begin position="47"/>
        <end position="57"/>
    </location>
</feature>
<feature type="region of interest" description="Disordered" evidence="7">
    <location>
        <begin position="1"/>
        <end position="96"/>
    </location>
</feature>
<evidence type="ECO:0000256" key="6">
    <source>
        <dbReference type="ARBA" id="ARBA00023242"/>
    </source>
</evidence>
<dbReference type="GO" id="GO:0005657">
    <property type="term" value="C:replication fork"/>
    <property type="evidence" value="ECO:0007669"/>
    <property type="project" value="TreeGrafter"/>
</dbReference>
<feature type="compositionally biased region" description="Basic and acidic residues" evidence="7">
    <location>
        <begin position="343"/>
        <end position="355"/>
    </location>
</feature>
<evidence type="ECO:0000313" key="8">
    <source>
        <dbReference type="EMBL" id="PWN89891.1"/>
    </source>
</evidence>
<dbReference type="InterPro" id="IPR052093">
    <property type="entry name" value="HR_Repair_Mediator"/>
</dbReference>
<keyword evidence="9" id="KW-1185">Reference proteome</keyword>
<evidence type="ECO:0000256" key="5">
    <source>
        <dbReference type="ARBA" id="ARBA00023204"/>
    </source>
</evidence>
<reference evidence="8 9" key="1">
    <citation type="journal article" date="2018" name="Mol. Biol. Evol.">
        <title>Broad Genomic Sampling Reveals a Smut Pathogenic Ancestry of the Fungal Clade Ustilaginomycotina.</title>
        <authorList>
            <person name="Kijpornyongpan T."/>
            <person name="Mondo S.J."/>
            <person name="Barry K."/>
            <person name="Sandor L."/>
            <person name="Lee J."/>
            <person name="Lipzen A."/>
            <person name="Pangilinan J."/>
            <person name="LaButti K."/>
            <person name="Hainaut M."/>
            <person name="Henrissat B."/>
            <person name="Grigoriev I.V."/>
            <person name="Spatafora J.W."/>
            <person name="Aime M.C."/>
        </authorList>
    </citation>
    <scope>NUCLEOTIDE SEQUENCE [LARGE SCALE GENOMIC DNA]</scope>
    <source>
        <strain evidence="8 9">MCA 4198</strain>
    </source>
</reference>
<dbReference type="GO" id="GO:0000707">
    <property type="term" value="P:meiotic DNA recombinase assembly"/>
    <property type="evidence" value="ECO:0007669"/>
    <property type="project" value="TreeGrafter"/>
</dbReference>
<dbReference type="GO" id="GO:0007131">
    <property type="term" value="P:reciprocal meiotic recombination"/>
    <property type="evidence" value="ECO:0007669"/>
    <property type="project" value="TreeGrafter"/>
</dbReference>
<feature type="region of interest" description="Disordered" evidence="7">
    <location>
        <begin position="336"/>
        <end position="359"/>
    </location>
</feature>
<dbReference type="GeneID" id="37046865"/>
<sequence>MMRRSTTGLTDVSASTVVHVPPPPPPSSQQLSSSGRYAAGQGEDEREAGPSRRHQFDWKVPLSRRNRDKRPPPSQTVVEDDEEGAQRARGVKKRSEVDRAMLRTDWRQRPLYAIERRRSLSPTPERGGSKDWRDILADGSLAAEDAEDELDAEEAIRLEELEEAQRARWIEDLAEERRWNDTRRRRPFKTGIAPLDDVLASSATSIRHHVEIIGPPSSGKTSMVIRIAVVERLDSLWALSEGKRDELGSCWREASKEAANVTVLDTEGSLTASRILQVAAPLVKARLKTAHTSSTNKLLRTVLAGIRLTRITTLYELTAALRSLCPKEYAKAQPLARRASSAMREEEEKRRRDLDAMSQTKSLGPHTSLVIIDSLSFLFRAPPSKDATISRARLTALEEVRDFAHRAVQKRGLAIAFTNQMAFKVVSREGNLTTFEDKNGTSRLFAALANRDGQTGSTEETSFMGPQVSRLLLFRAGSDGSRFIKVLGHDTSWIPYVWDQK</sequence>
<evidence type="ECO:0008006" key="10">
    <source>
        <dbReference type="Google" id="ProtNLM"/>
    </source>
</evidence>
<evidence type="ECO:0000256" key="7">
    <source>
        <dbReference type="SAM" id="MobiDB-lite"/>
    </source>
</evidence>
<evidence type="ECO:0000256" key="2">
    <source>
        <dbReference type="ARBA" id="ARBA00022741"/>
    </source>
</evidence>
<organism evidence="8 9">
    <name type="scientific">Acaromyces ingoldii</name>
    <dbReference type="NCBI Taxonomy" id="215250"/>
    <lineage>
        <taxon>Eukaryota</taxon>
        <taxon>Fungi</taxon>
        <taxon>Dikarya</taxon>
        <taxon>Basidiomycota</taxon>
        <taxon>Ustilaginomycotina</taxon>
        <taxon>Exobasidiomycetes</taxon>
        <taxon>Exobasidiales</taxon>
        <taxon>Cryptobasidiaceae</taxon>
        <taxon>Acaromyces</taxon>
    </lineage>
</organism>
<keyword evidence="2" id="KW-0547">Nucleotide-binding</keyword>
<dbReference type="InterPro" id="IPR027417">
    <property type="entry name" value="P-loop_NTPase"/>
</dbReference>
<dbReference type="GO" id="GO:0005524">
    <property type="term" value="F:ATP binding"/>
    <property type="evidence" value="ECO:0007669"/>
    <property type="project" value="UniProtKB-KW"/>
</dbReference>